<dbReference type="RefSeq" id="WP_166147206.1">
    <property type="nucleotide sequence ID" value="NZ_JAAOIW010000002.1"/>
</dbReference>
<accession>A0ABX0J6B4</accession>
<keyword evidence="1" id="KW-1133">Transmembrane helix</keyword>
<feature type="transmembrane region" description="Helical" evidence="1">
    <location>
        <begin position="174"/>
        <end position="194"/>
    </location>
</feature>
<feature type="transmembrane region" description="Helical" evidence="1">
    <location>
        <begin position="148"/>
        <end position="167"/>
    </location>
</feature>
<organism evidence="2 3">
    <name type="scientific">Paenibacillus agricola</name>
    <dbReference type="NCBI Taxonomy" id="2716264"/>
    <lineage>
        <taxon>Bacteria</taxon>
        <taxon>Bacillati</taxon>
        <taxon>Bacillota</taxon>
        <taxon>Bacilli</taxon>
        <taxon>Bacillales</taxon>
        <taxon>Paenibacillaceae</taxon>
        <taxon>Paenibacillus</taxon>
    </lineage>
</organism>
<keyword evidence="1" id="KW-0812">Transmembrane</keyword>
<dbReference type="Pfam" id="PF12730">
    <property type="entry name" value="ABC2_membrane_4"/>
    <property type="match status" value="1"/>
</dbReference>
<dbReference type="PANTHER" id="PTHR37305">
    <property type="entry name" value="INTEGRAL MEMBRANE PROTEIN-RELATED"/>
    <property type="match status" value="1"/>
</dbReference>
<name>A0ABX0J6B4_9BACL</name>
<proteinExistence type="predicted"/>
<feature type="transmembrane region" description="Helical" evidence="1">
    <location>
        <begin position="21"/>
        <end position="42"/>
    </location>
</feature>
<keyword evidence="1" id="KW-0472">Membrane</keyword>
<protein>
    <submittedName>
        <fullName evidence="2">ABC transporter permease</fullName>
    </submittedName>
</protein>
<reference evidence="2" key="1">
    <citation type="submission" date="2020-03" db="EMBL/GenBank/DDBJ databases">
        <title>Draft sequencing of Paenibacilllus sp. S3N08.</title>
        <authorList>
            <person name="Kim D.-U."/>
        </authorList>
    </citation>
    <scope>NUCLEOTIDE SEQUENCE</scope>
    <source>
        <strain evidence="2">S3N08</strain>
    </source>
</reference>
<gene>
    <name evidence="2" type="ORF">G9U52_05795</name>
</gene>
<sequence length="264" mass="29185">MSNFLSLLQNEQMKIYSRVRTWVMLGIVVLVVLLWAIMLKYVMETGLNSMVSFVSMSTSLTALVFIFSVIVAGDSVASEFTWGTVKLLLIRPATRSKILASKYVSVVLFLITLMLLLLISSYFIGLLFFGLGGLMPEQDSYTAILKSYGFKSIDLLMSVSLAFMISAAFRSSSLAIGLSIFLMFSSSTLIFVLAEFKYTWVKYLLFANTDLSVYMSSSAANDMAGGHPLVAGMTLGFSIAVLVAYWVVFYAISWLLFTKRDIAG</sequence>
<feature type="transmembrane region" description="Helical" evidence="1">
    <location>
        <begin position="235"/>
        <end position="257"/>
    </location>
</feature>
<keyword evidence="3" id="KW-1185">Reference proteome</keyword>
<evidence type="ECO:0000256" key="1">
    <source>
        <dbReference type="SAM" id="Phobius"/>
    </source>
</evidence>
<evidence type="ECO:0000313" key="2">
    <source>
        <dbReference type="EMBL" id="NHN29340.1"/>
    </source>
</evidence>
<dbReference type="Proteomes" id="UP001165962">
    <property type="component" value="Unassembled WGS sequence"/>
</dbReference>
<dbReference type="PANTHER" id="PTHR37305:SF1">
    <property type="entry name" value="MEMBRANE PROTEIN"/>
    <property type="match status" value="1"/>
</dbReference>
<dbReference type="EMBL" id="JAAOIW010000002">
    <property type="protein sequence ID" value="NHN29340.1"/>
    <property type="molecule type" value="Genomic_DNA"/>
</dbReference>
<feature type="transmembrane region" description="Helical" evidence="1">
    <location>
        <begin position="103"/>
        <end position="128"/>
    </location>
</feature>
<comment type="caution">
    <text evidence="2">The sequence shown here is derived from an EMBL/GenBank/DDBJ whole genome shotgun (WGS) entry which is preliminary data.</text>
</comment>
<evidence type="ECO:0000313" key="3">
    <source>
        <dbReference type="Proteomes" id="UP001165962"/>
    </source>
</evidence>